<reference evidence="2 4" key="2">
    <citation type="submission" date="2016-08" db="EMBL/GenBank/DDBJ databases">
        <authorList>
            <person name="Seilhamer J.J."/>
        </authorList>
    </citation>
    <scope>NUCLEOTIDE SEQUENCE [LARGE SCALE GENOMIC DNA]</scope>
    <source>
        <strain evidence="2 4">SDA_GO95</strain>
    </source>
</reference>
<evidence type="ECO:0000313" key="2">
    <source>
        <dbReference type="EMBL" id="SCB69009.1"/>
    </source>
</evidence>
<evidence type="ECO:0000313" key="1">
    <source>
        <dbReference type="EMBL" id="OFD92504.1"/>
    </source>
</evidence>
<evidence type="ECO:0000313" key="4">
    <source>
        <dbReference type="Proteomes" id="UP000195696"/>
    </source>
</evidence>
<protein>
    <submittedName>
        <fullName evidence="1">Uncharacterized protein</fullName>
    </submittedName>
</protein>
<dbReference type="Proteomes" id="UP000195696">
    <property type="component" value="Unassembled WGS sequence"/>
</dbReference>
<gene>
    <name evidence="2" type="ORF">BWGO95_03161</name>
    <name evidence="1" type="ORF">BWGOE11_32480</name>
</gene>
<reference evidence="1 3" key="1">
    <citation type="submission" date="2016-05" db="EMBL/GenBank/DDBJ databases">
        <title>Bacillus thuringiensis and Bacillus weihenstephanensis as novel biocontrol agents of wilt causing Verticillium species.</title>
        <authorList>
            <person name="Hollensteiner J."/>
            <person name="Wemheuer F."/>
            <person name="Harting R."/>
            <person name="Kolarzyk A."/>
            <person name="Diaz-Valerio S."/>
            <person name="Poehlein A."/>
            <person name="Brzuszkiewicz E."/>
            <person name="Nesemann K."/>
            <person name="Braus-Stromeyer S."/>
            <person name="Braus G."/>
            <person name="Daniel R."/>
            <person name="Liesegang H."/>
        </authorList>
    </citation>
    <scope>NUCLEOTIDE SEQUENCE [LARGE SCALE GENOMIC DNA]</scope>
    <source>
        <strain evidence="1 3">GOE11</strain>
    </source>
</reference>
<sequence length="35" mass="4092">MAVCLWSQQTNIIKLDQLKRSVYFIVKNSQCDFNG</sequence>
<dbReference type="EMBL" id="FMAK01000036">
    <property type="protein sequence ID" value="SCB69009.1"/>
    <property type="molecule type" value="Genomic_DNA"/>
</dbReference>
<dbReference type="EMBL" id="LXLX01000034">
    <property type="protein sequence ID" value="OFD92504.1"/>
    <property type="molecule type" value="Genomic_DNA"/>
</dbReference>
<organism evidence="1 3">
    <name type="scientific">Bacillus mycoides</name>
    <dbReference type="NCBI Taxonomy" id="1405"/>
    <lineage>
        <taxon>Bacteria</taxon>
        <taxon>Bacillati</taxon>
        <taxon>Bacillota</taxon>
        <taxon>Bacilli</taxon>
        <taxon>Bacillales</taxon>
        <taxon>Bacillaceae</taxon>
        <taxon>Bacillus</taxon>
        <taxon>Bacillus cereus group</taxon>
    </lineage>
</organism>
<accession>A0A1D3MNQ7</accession>
<dbReference type="Proteomes" id="UP000175835">
    <property type="component" value="Unassembled WGS sequence"/>
</dbReference>
<proteinExistence type="predicted"/>
<name>A0A1D3MNQ7_BACMY</name>
<dbReference type="AlphaFoldDB" id="A0A1D3MNQ7"/>
<evidence type="ECO:0000313" key="3">
    <source>
        <dbReference type="Proteomes" id="UP000175835"/>
    </source>
</evidence>